<dbReference type="AlphaFoldDB" id="A0AA38JDQ2"/>
<evidence type="ECO:0000256" key="3">
    <source>
        <dbReference type="ARBA" id="ARBA00022679"/>
    </source>
</evidence>
<dbReference type="GO" id="GO:0005783">
    <property type="term" value="C:endoplasmic reticulum"/>
    <property type="evidence" value="ECO:0007669"/>
    <property type="project" value="TreeGrafter"/>
</dbReference>
<dbReference type="GO" id="GO:0097363">
    <property type="term" value="F:protein O-acetylglucosaminyltransferase activity"/>
    <property type="evidence" value="ECO:0007669"/>
    <property type="project" value="TreeGrafter"/>
</dbReference>
<sequence>MPRTRKSVTAIFVFFVACFVFLGFLYPASDSFRSANLQHSTDVATFRSDDRNISTNYKSTSIPRGAHAYGFTIFDNLYLRNGTLFVVSSDLSKFPPRETILSAPLELDLPPDVLMPRDEHMRFIDPEEGNDLLGSDFIYIEDTTVIVYENPTFIGGYHYYHWWGEIILGFWRVYQSARVSTPLPFPKRFLLPFVDGGKWRDDPGINGPLMRAVQPAISIETSDQWKDFYDLDRTIVFSRVAIINRPAAHRYPLSHKYNKMITSTLELHPDNAFWEPLQTTLLQNLLGLEFSFSSRRALSNDIKPVVTYISRQGGRRSLADQDHEELVHTLSELQKEGLCQLEIPKMQELSLKEQIELASKTTIMIGVHGNGLTHQLWMPSTPRSTVIEIFIPEGYLFDYEFLSRNVGHRHYAVWNDTYITTAPEKQNAPPNFQGKNIPVHGPTVAEIIRHRLAV</sequence>
<keyword evidence="3" id="KW-0808">Transferase</keyword>
<dbReference type="PROSITE" id="PS51257">
    <property type="entry name" value="PROKAR_LIPOPROTEIN"/>
    <property type="match status" value="1"/>
</dbReference>
<evidence type="ECO:0000313" key="10">
    <source>
        <dbReference type="EMBL" id="KAJ3724154.1"/>
    </source>
</evidence>
<proteinExistence type="predicted"/>
<keyword evidence="4 8" id="KW-0812">Transmembrane</keyword>
<evidence type="ECO:0000256" key="2">
    <source>
        <dbReference type="ARBA" id="ARBA00022676"/>
    </source>
</evidence>
<reference evidence="10" key="2">
    <citation type="journal article" date="2023" name="Proc. Natl. Acad. Sci. U.S.A.">
        <title>A global phylogenomic analysis of the shiitake genus Lentinula.</title>
        <authorList>
            <person name="Sierra-Patev S."/>
            <person name="Min B."/>
            <person name="Naranjo-Ortiz M."/>
            <person name="Looney B."/>
            <person name="Konkel Z."/>
            <person name="Slot J.C."/>
            <person name="Sakamoto Y."/>
            <person name="Steenwyk J.L."/>
            <person name="Rokas A."/>
            <person name="Carro J."/>
            <person name="Camarero S."/>
            <person name="Ferreira P."/>
            <person name="Molpeceres G."/>
            <person name="Ruiz-Duenas F.J."/>
            <person name="Serrano A."/>
            <person name="Henrissat B."/>
            <person name="Drula E."/>
            <person name="Hughes K.W."/>
            <person name="Mata J.L."/>
            <person name="Ishikawa N.K."/>
            <person name="Vargas-Isla R."/>
            <person name="Ushijima S."/>
            <person name="Smith C.A."/>
            <person name="Donoghue J."/>
            <person name="Ahrendt S."/>
            <person name="Andreopoulos W."/>
            <person name="He G."/>
            <person name="LaButti K."/>
            <person name="Lipzen A."/>
            <person name="Ng V."/>
            <person name="Riley R."/>
            <person name="Sandor L."/>
            <person name="Barry K."/>
            <person name="Martinez A.T."/>
            <person name="Xiao Y."/>
            <person name="Gibbons J.G."/>
            <person name="Terashima K."/>
            <person name="Grigoriev I.V."/>
            <person name="Hibbett D."/>
        </authorList>
    </citation>
    <scope>NUCLEOTIDE SEQUENCE</scope>
    <source>
        <strain evidence="10">ET3784</strain>
    </source>
</reference>
<evidence type="ECO:0000256" key="8">
    <source>
        <dbReference type="SAM" id="Phobius"/>
    </source>
</evidence>
<evidence type="ECO:0000256" key="4">
    <source>
        <dbReference type="ARBA" id="ARBA00022692"/>
    </source>
</evidence>
<keyword evidence="2" id="KW-0328">Glycosyltransferase</keyword>
<accession>A0AA38JDQ2</accession>
<dbReference type="PANTHER" id="PTHR20961:SF38">
    <property type="entry name" value="PROTEIN O-LINKED-MANNOSE BETA-1,4-N-ACETYLGLUCOSAMINYLTRANSFERASE 2"/>
    <property type="match status" value="1"/>
</dbReference>
<comment type="subcellular location">
    <subcellularLocation>
        <location evidence="1">Membrane</location>
        <topology evidence="1">Single-pass membrane protein</topology>
    </subcellularLocation>
</comment>
<feature type="domain" description="Glycosyltransferase 61 catalytic" evidence="9">
    <location>
        <begin position="159"/>
        <end position="380"/>
    </location>
</feature>
<keyword evidence="7" id="KW-0325">Glycoprotein</keyword>
<evidence type="ECO:0000256" key="1">
    <source>
        <dbReference type="ARBA" id="ARBA00004167"/>
    </source>
</evidence>
<dbReference type="Proteomes" id="UP001176059">
    <property type="component" value="Unassembled WGS sequence"/>
</dbReference>
<comment type="caution">
    <text evidence="10">The sequence shown here is derived from an EMBL/GenBank/DDBJ whole genome shotgun (WGS) entry which is preliminary data.</text>
</comment>
<reference evidence="10" key="1">
    <citation type="submission" date="2022-08" db="EMBL/GenBank/DDBJ databases">
        <authorList>
            <consortium name="DOE Joint Genome Institute"/>
            <person name="Min B."/>
            <person name="Sierra-Patev S."/>
            <person name="Naranjo-Ortiz M."/>
            <person name="Looney B."/>
            <person name="Konkel Z."/>
            <person name="Slot J.C."/>
            <person name="Sakamoto Y."/>
            <person name="Steenwyk J.L."/>
            <person name="Rokas A."/>
            <person name="Carro J."/>
            <person name="Camarero S."/>
            <person name="Ferreira P."/>
            <person name="Molpeceres G."/>
            <person name="Ruiz-duenas F.J."/>
            <person name="Serrano A."/>
            <person name="Henrissat B."/>
            <person name="Drula E."/>
            <person name="Hughes K.W."/>
            <person name="Mata J.L."/>
            <person name="Ishikawa N.K."/>
            <person name="Vargas-Isla R."/>
            <person name="Ushijima S."/>
            <person name="Smith C.A."/>
            <person name="Ahrendt S."/>
            <person name="Andreopoulos W."/>
            <person name="He G."/>
            <person name="LaButti K."/>
            <person name="Lipzen A."/>
            <person name="Ng V."/>
            <person name="Riley R."/>
            <person name="Sandor L."/>
            <person name="Barry K."/>
            <person name="Martinez A.T."/>
            <person name="Xiao Y."/>
            <person name="Gibbons J.G."/>
            <person name="Terashima K."/>
            <person name="Hibbett D.S."/>
            <person name="Grigoriev I.V."/>
        </authorList>
    </citation>
    <scope>NUCLEOTIDE SEQUENCE</scope>
    <source>
        <strain evidence="10">ET3784</strain>
    </source>
</reference>
<dbReference type="PANTHER" id="PTHR20961">
    <property type="entry name" value="GLYCOSYLTRANSFERASE"/>
    <property type="match status" value="1"/>
</dbReference>
<evidence type="ECO:0000256" key="7">
    <source>
        <dbReference type="ARBA" id="ARBA00023180"/>
    </source>
</evidence>
<dbReference type="GO" id="GO:0016020">
    <property type="term" value="C:membrane"/>
    <property type="evidence" value="ECO:0007669"/>
    <property type="project" value="UniProtKB-SubCell"/>
</dbReference>
<dbReference type="InterPro" id="IPR049625">
    <property type="entry name" value="Glyco_transf_61_cat"/>
</dbReference>
<evidence type="ECO:0000313" key="11">
    <source>
        <dbReference type="Proteomes" id="UP001176059"/>
    </source>
</evidence>
<evidence type="ECO:0000256" key="6">
    <source>
        <dbReference type="ARBA" id="ARBA00023136"/>
    </source>
</evidence>
<evidence type="ECO:0000256" key="5">
    <source>
        <dbReference type="ARBA" id="ARBA00022989"/>
    </source>
</evidence>
<name>A0AA38JDQ2_9AGAR</name>
<dbReference type="Pfam" id="PF04577">
    <property type="entry name" value="Glyco_transf_61"/>
    <property type="match status" value="1"/>
</dbReference>
<feature type="transmembrane region" description="Helical" evidence="8">
    <location>
        <begin position="7"/>
        <end position="26"/>
    </location>
</feature>
<organism evidence="10 11">
    <name type="scientific">Lentinula guzmanii</name>
    <dbReference type="NCBI Taxonomy" id="2804957"/>
    <lineage>
        <taxon>Eukaryota</taxon>
        <taxon>Fungi</taxon>
        <taxon>Dikarya</taxon>
        <taxon>Basidiomycota</taxon>
        <taxon>Agaricomycotina</taxon>
        <taxon>Agaricomycetes</taxon>
        <taxon>Agaricomycetidae</taxon>
        <taxon>Agaricales</taxon>
        <taxon>Marasmiineae</taxon>
        <taxon>Omphalotaceae</taxon>
        <taxon>Lentinula</taxon>
    </lineage>
</organism>
<keyword evidence="11" id="KW-1185">Reference proteome</keyword>
<gene>
    <name evidence="10" type="ORF">DFJ43DRAFT_1003385</name>
</gene>
<keyword evidence="6 8" id="KW-0472">Membrane</keyword>
<dbReference type="GO" id="GO:0035269">
    <property type="term" value="P:protein O-linked glycosylation via mannose"/>
    <property type="evidence" value="ECO:0007669"/>
    <property type="project" value="TreeGrafter"/>
</dbReference>
<dbReference type="EMBL" id="JANVFO010000051">
    <property type="protein sequence ID" value="KAJ3724154.1"/>
    <property type="molecule type" value="Genomic_DNA"/>
</dbReference>
<keyword evidence="5 8" id="KW-1133">Transmembrane helix</keyword>
<evidence type="ECO:0000259" key="9">
    <source>
        <dbReference type="Pfam" id="PF04577"/>
    </source>
</evidence>
<protein>
    <recommendedName>
        <fullName evidence="9">Glycosyltransferase 61 catalytic domain-containing protein</fullName>
    </recommendedName>
</protein>
<dbReference type="InterPro" id="IPR007657">
    <property type="entry name" value="Glycosyltransferase_61"/>
</dbReference>